<gene>
    <name evidence="6" type="primary">ycf33</name>
</gene>
<evidence type="ECO:0000256" key="3">
    <source>
        <dbReference type="ARBA" id="ARBA00021584"/>
    </source>
</evidence>
<evidence type="ECO:0000313" key="6">
    <source>
        <dbReference type="EMBL" id="QCI05911.1"/>
    </source>
</evidence>
<organism evidence="6">
    <name type="scientific">Dasysiphonia japonica</name>
    <dbReference type="NCBI Taxonomy" id="2506492"/>
    <lineage>
        <taxon>Eukaryota</taxon>
        <taxon>Rhodophyta</taxon>
        <taxon>Florideophyceae</taxon>
        <taxon>Rhodymeniophycidae</taxon>
        <taxon>Ceramiales</taxon>
        <taxon>Dasyaceae</taxon>
        <taxon>Dasysiphonia</taxon>
    </lineage>
</organism>
<dbReference type="Pfam" id="PF05421">
    <property type="entry name" value="DUF751"/>
    <property type="match status" value="1"/>
</dbReference>
<dbReference type="InterPro" id="IPR008470">
    <property type="entry name" value="Uncharacterised_Ycf33"/>
</dbReference>
<keyword evidence="5" id="KW-0812">Transmembrane</keyword>
<evidence type="ECO:0000256" key="4">
    <source>
        <dbReference type="ARBA" id="ARBA00022640"/>
    </source>
</evidence>
<evidence type="ECO:0000256" key="1">
    <source>
        <dbReference type="ARBA" id="ARBA00004474"/>
    </source>
</evidence>
<dbReference type="AlphaFoldDB" id="A0A4D6WT71"/>
<comment type="subcellular location">
    <subcellularLocation>
        <location evidence="1">Plastid</location>
    </subcellularLocation>
</comment>
<reference evidence="6" key="1">
    <citation type="journal article" date="2019" name="Mol. Phylogenet. Evol.">
        <title>Morphological evolution and classification of the red algal order Ceramiales inferred using plastid phylogenomics.</title>
        <authorList>
            <person name="Diaz-Tapia P."/>
            <person name="Pasella M.M."/>
            <person name="Verbruggen H."/>
            <person name="Maggs C.A."/>
        </authorList>
    </citation>
    <scope>NUCLEOTIDE SEQUENCE</scope>
    <source>
        <strain evidence="6">PD2948_4</strain>
    </source>
</reference>
<keyword evidence="5" id="KW-0472">Membrane</keyword>
<keyword evidence="4 6" id="KW-0934">Plastid</keyword>
<dbReference type="GO" id="GO:0009536">
    <property type="term" value="C:plastid"/>
    <property type="evidence" value="ECO:0007669"/>
    <property type="project" value="UniProtKB-SubCell"/>
</dbReference>
<feature type="transmembrane region" description="Helical" evidence="5">
    <location>
        <begin position="38"/>
        <end position="58"/>
    </location>
</feature>
<keyword evidence="5" id="KW-1133">Transmembrane helix</keyword>
<evidence type="ECO:0000256" key="5">
    <source>
        <dbReference type="SAM" id="Phobius"/>
    </source>
</evidence>
<accession>A0A4D6WT71</accession>
<protein>
    <recommendedName>
        <fullName evidence="3">Uncharacterized protein ycf33</fullName>
    </recommendedName>
</protein>
<feature type="transmembrane region" description="Helical" evidence="5">
    <location>
        <begin position="12"/>
        <end position="31"/>
    </location>
</feature>
<sequence>MYNFWSNVYKFPRFLIAVIIGFFLTTFKPIFKSLKNKKISIVIIIIILFILISIYLILKKMTE</sequence>
<name>A0A4D6WT71_9FLOR</name>
<reference evidence="6" key="2">
    <citation type="submission" date="2019-04" db="EMBL/GenBank/DDBJ databases">
        <authorList>
            <person name="Pasella M."/>
        </authorList>
    </citation>
    <scope>NUCLEOTIDE SEQUENCE</scope>
    <source>
        <strain evidence="6">PD2948_4</strain>
    </source>
</reference>
<evidence type="ECO:0000256" key="2">
    <source>
        <dbReference type="ARBA" id="ARBA00010985"/>
    </source>
</evidence>
<proteinExistence type="inferred from homology"/>
<dbReference type="EMBL" id="MK814643">
    <property type="protein sequence ID" value="QCI05911.1"/>
    <property type="molecule type" value="Genomic_DNA"/>
</dbReference>
<geneLocation type="plastid" evidence="6"/>
<comment type="similarity">
    <text evidence="2">Belongs to the ycf33 family.</text>
</comment>